<accession>A0A6J7CNZ3</accession>
<evidence type="ECO:0000256" key="1">
    <source>
        <dbReference type="SAM" id="Phobius"/>
    </source>
</evidence>
<keyword evidence="1" id="KW-0472">Membrane</keyword>
<gene>
    <name evidence="2" type="ORF">UFOPK3364_00125</name>
</gene>
<dbReference type="EMBL" id="CAFBLO010000005">
    <property type="protein sequence ID" value="CAB4858684.1"/>
    <property type="molecule type" value="Genomic_DNA"/>
</dbReference>
<evidence type="ECO:0000313" key="2">
    <source>
        <dbReference type="EMBL" id="CAB4858684.1"/>
    </source>
</evidence>
<feature type="transmembrane region" description="Helical" evidence="1">
    <location>
        <begin position="48"/>
        <end position="70"/>
    </location>
</feature>
<keyword evidence="1" id="KW-1133">Transmembrane helix</keyword>
<sequence length="98" mass="10456">MPKTDVTIRRAPRIWSFMLTGAFVGIVVAAIITVASPVDPAVGVLPTFGFFALFGFAIGLILGGLVGVILDRYAKTSRGVAEIIETNKRAPKSRKPQN</sequence>
<dbReference type="AlphaFoldDB" id="A0A6J7CNZ3"/>
<reference evidence="2" key="1">
    <citation type="submission" date="2020-05" db="EMBL/GenBank/DDBJ databases">
        <authorList>
            <person name="Chiriac C."/>
            <person name="Salcher M."/>
            <person name="Ghai R."/>
            <person name="Kavagutti S V."/>
        </authorList>
    </citation>
    <scope>NUCLEOTIDE SEQUENCE</scope>
</reference>
<name>A0A6J7CNZ3_9ZZZZ</name>
<proteinExistence type="predicted"/>
<feature type="transmembrane region" description="Helical" evidence="1">
    <location>
        <begin position="12"/>
        <end position="36"/>
    </location>
</feature>
<protein>
    <submittedName>
        <fullName evidence="2">Unannotated protein</fullName>
    </submittedName>
</protein>
<organism evidence="2">
    <name type="scientific">freshwater metagenome</name>
    <dbReference type="NCBI Taxonomy" id="449393"/>
    <lineage>
        <taxon>unclassified sequences</taxon>
        <taxon>metagenomes</taxon>
        <taxon>ecological metagenomes</taxon>
    </lineage>
</organism>
<keyword evidence="1" id="KW-0812">Transmembrane</keyword>